<reference evidence="2 3" key="1">
    <citation type="journal article" date="2019" name="Commun. Biol.">
        <title>The bagworm genome reveals a unique fibroin gene that provides high tensile strength.</title>
        <authorList>
            <person name="Kono N."/>
            <person name="Nakamura H."/>
            <person name="Ohtoshi R."/>
            <person name="Tomita M."/>
            <person name="Numata K."/>
            <person name="Arakawa K."/>
        </authorList>
    </citation>
    <scope>NUCLEOTIDE SEQUENCE [LARGE SCALE GENOMIC DNA]</scope>
</reference>
<keyword evidence="1" id="KW-1133">Transmembrane helix</keyword>
<dbReference type="AlphaFoldDB" id="A0A4C1XIQ4"/>
<comment type="caution">
    <text evidence="2">The sequence shown here is derived from an EMBL/GenBank/DDBJ whole genome shotgun (WGS) entry which is preliminary data.</text>
</comment>
<sequence>MCSSVRMAVGAWSARAFDSVDTWAAPNALEQRHLAQRYIEVLRCLHRDAARRWSSRCRARVRGAPRPACCGAVLCIILTILVVAVSRPPWGAVDYVSKPEQ</sequence>
<evidence type="ECO:0000313" key="2">
    <source>
        <dbReference type="EMBL" id="GBP63053.1"/>
    </source>
</evidence>
<protein>
    <submittedName>
        <fullName evidence="2">Uncharacterized protein</fullName>
    </submittedName>
</protein>
<proteinExistence type="predicted"/>
<dbReference type="Proteomes" id="UP000299102">
    <property type="component" value="Unassembled WGS sequence"/>
</dbReference>
<keyword evidence="1" id="KW-0812">Transmembrane</keyword>
<organism evidence="2 3">
    <name type="scientific">Eumeta variegata</name>
    <name type="common">Bagworm moth</name>
    <name type="synonym">Eumeta japonica</name>
    <dbReference type="NCBI Taxonomy" id="151549"/>
    <lineage>
        <taxon>Eukaryota</taxon>
        <taxon>Metazoa</taxon>
        <taxon>Ecdysozoa</taxon>
        <taxon>Arthropoda</taxon>
        <taxon>Hexapoda</taxon>
        <taxon>Insecta</taxon>
        <taxon>Pterygota</taxon>
        <taxon>Neoptera</taxon>
        <taxon>Endopterygota</taxon>
        <taxon>Lepidoptera</taxon>
        <taxon>Glossata</taxon>
        <taxon>Ditrysia</taxon>
        <taxon>Tineoidea</taxon>
        <taxon>Psychidae</taxon>
        <taxon>Oiketicinae</taxon>
        <taxon>Eumeta</taxon>
    </lineage>
</organism>
<keyword evidence="3" id="KW-1185">Reference proteome</keyword>
<evidence type="ECO:0000313" key="3">
    <source>
        <dbReference type="Proteomes" id="UP000299102"/>
    </source>
</evidence>
<evidence type="ECO:0000256" key="1">
    <source>
        <dbReference type="SAM" id="Phobius"/>
    </source>
</evidence>
<accession>A0A4C1XIQ4</accession>
<gene>
    <name evidence="2" type="ORF">EVAR_87425_1</name>
</gene>
<feature type="transmembrane region" description="Helical" evidence="1">
    <location>
        <begin position="68"/>
        <end position="86"/>
    </location>
</feature>
<keyword evidence="1" id="KW-0472">Membrane</keyword>
<name>A0A4C1XIQ4_EUMVA</name>
<dbReference type="EMBL" id="BGZK01000857">
    <property type="protein sequence ID" value="GBP63053.1"/>
    <property type="molecule type" value="Genomic_DNA"/>
</dbReference>